<dbReference type="AlphaFoldDB" id="A0A0S2I2N8"/>
<reference evidence="5 6" key="1">
    <citation type="submission" date="2015-11" db="EMBL/GenBank/DDBJ databases">
        <title>Description and complete genome sequence of a novel strain predominating in hypersaline microbial mats and representing a new family of the Bacteriodetes phylum.</title>
        <authorList>
            <person name="Spring S."/>
            <person name="Bunk B."/>
            <person name="Sproer C."/>
            <person name="Klenk H.-P."/>
        </authorList>
    </citation>
    <scope>NUCLEOTIDE SEQUENCE [LARGE SCALE GENOMIC DNA]</scope>
    <source>
        <strain evidence="5 6">L21-Spi-D4</strain>
    </source>
</reference>
<evidence type="ECO:0000313" key="5">
    <source>
        <dbReference type="EMBL" id="ALO16691.1"/>
    </source>
</evidence>
<dbReference type="NCBIfam" id="TIGR03701">
    <property type="entry name" value="mena_SCO4490"/>
    <property type="match status" value="1"/>
</dbReference>
<dbReference type="Pfam" id="PF20696">
    <property type="entry name" value="UbiD_C"/>
    <property type="match status" value="1"/>
</dbReference>
<keyword evidence="6" id="KW-1185">Reference proteome</keyword>
<dbReference type="EMBL" id="CP013118">
    <property type="protein sequence ID" value="ALO16691.1"/>
    <property type="molecule type" value="Genomic_DNA"/>
</dbReference>
<evidence type="ECO:0000259" key="2">
    <source>
        <dbReference type="Pfam" id="PF01977"/>
    </source>
</evidence>
<dbReference type="PANTHER" id="PTHR30108">
    <property type="entry name" value="3-OCTAPRENYL-4-HYDROXYBENZOATE CARBOXY-LYASE-RELATED"/>
    <property type="match status" value="1"/>
</dbReference>
<name>A0A0S2I2N8_9BACT</name>
<dbReference type="KEGG" id="blq:L21SP5_03071"/>
<dbReference type="EC" id="4.1.1.-" evidence="5"/>
<dbReference type="Proteomes" id="UP000064893">
    <property type="component" value="Chromosome"/>
</dbReference>
<keyword evidence="5" id="KW-0456">Lyase</keyword>
<dbReference type="GO" id="GO:0006744">
    <property type="term" value="P:ubiquinone biosynthetic process"/>
    <property type="evidence" value="ECO:0007669"/>
    <property type="project" value="TreeGrafter"/>
</dbReference>
<protein>
    <submittedName>
        <fullName evidence="5">3-octaprenyl-4-hydroxybenzoate carboxy-lyase</fullName>
        <ecNumber evidence="5">4.1.1.-</ecNumber>
    </submittedName>
</protein>
<comment type="similarity">
    <text evidence="1">Belongs to the UbiD family.</text>
</comment>
<dbReference type="InterPro" id="IPR049383">
    <property type="entry name" value="UbiD-like_N"/>
</dbReference>
<dbReference type="SUPFAM" id="SSF50475">
    <property type="entry name" value="FMN-binding split barrel"/>
    <property type="match status" value="1"/>
</dbReference>
<evidence type="ECO:0000259" key="4">
    <source>
        <dbReference type="Pfam" id="PF20696"/>
    </source>
</evidence>
<feature type="domain" description="3-octaprenyl-4-hydroxybenzoate carboxy-lyase-like N-terminal" evidence="3">
    <location>
        <begin position="23"/>
        <end position="95"/>
    </location>
</feature>
<dbReference type="PATRIC" id="fig|1307839.3.peg.3233"/>
<dbReference type="InterPro" id="IPR048304">
    <property type="entry name" value="UbiD_Rift_dom"/>
</dbReference>
<dbReference type="Pfam" id="PF01977">
    <property type="entry name" value="UbiD"/>
    <property type="match status" value="1"/>
</dbReference>
<dbReference type="InterPro" id="IPR002830">
    <property type="entry name" value="UbiD"/>
</dbReference>
<accession>A0A0S2I2N8</accession>
<proteinExistence type="inferred from homology"/>
<feature type="domain" description="3-octaprenyl-4-hydroxybenzoate carboxy-lyase-like C-terminal" evidence="4">
    <location>
        <begin position="339"/>
        <end position="462"/>
    </location>
</feature>
<dbReference type="Pfam" id="PF20695">
    <property type="entry name" value="UbiD_N"/>
    <property type="match status" value="1"/>
</dbReference>
<dbReference type="InterPro" id="IPR049381">
    <property type="entry name" value="UbiD-like_C"/>
</dbReference>
<dbReference type="STRING" id="1307839.L21SP5_03071"/>
<dbReference type="GO" id="GO:0008694">
    <property type="term" value="F:4-hydroxy-3-polyprenylbenzoate decarboxylase activity"/>
    <property type="evidence" value="ECO:0007669"/>
    <property type="project" value="TreeGrafter"/>
</dbReference>
<dbReference type="InterPro" id="IPR022390">
    <property type="entry name" value="HBDC"/>
</dbReference>
<dbReference type="GO" id="GO:0005829">
    <property type="term" value="C:cytosol"/>
    <property type="evidence" value="ECO:0007669"/>
    <property type="project" value="TreeGrafter"/>
</dbReference>
<sequence>MPCSYARLFILGKMRYNGLNAFINRLKNQNELLVIDEFVDPELEITEIADRFSKEANGGKALLFRNTGTSFPILINAYGSQNRIHEALGIKHSKDFASRIEQLFNSFNNQSGSLIQKLKLLPQLAGIGRFLPRKKKGNGICQQQVHHNPDLNILPILKCWPHDGGKFITLPIVHTIDPENGMRNVGMYRMQQMSSNTTGMHWHKHKVGARHYQQYKDRKEKMPVSVVLGGDPVYTYAATAPAPDHFDEYIIAGFIRKAPVKLVKCITNDIFVPEDVDIVIEGYIDPEESWVNEGPFGDHTGFYSLADLYPLFHVTCITHRNDAVFPATIVGIPPMEDAFMGEISEHLFLKPLQIGIAPEVKDMHMPVVGVVHNLVIVSANVKYEGQAFKIANALWGAGQMMFTKYIIVVDHNIDIRDYNAVFKAVLNISNWQEKTLFSKGPLDILDHSSDAQSVGGKLCIDATVNQDGVTQNMNSVEIPESIDAMLFGDGLLVVFTRAFDKDFTIVSNHYKQCKGIVVFVEKGLQDLNINTLAWYILGNTDPVRDIKIKDDIVLIDALRKHGRKDFKRPWPDLVVMDDETIRKVDNKWSKYNIGNFIASPSNAFKSVTDGKQARLS</sequence>
<feature type="domain" description="3-octaprenyl-4-hydroxybenzoate carboxy-lyase-like Rift-related" evidence="2">
    <location>
        <begin position="135"/>
        <end position="333"/>
    </location>
</feature>
<gene>
    <name evidence="5" type="primary">ubiD</name>
    <name evidence="5" type="ORF">L21SP5_03071</name>
</gene>
<dbReference type="Gene3D" id="3.40.1670.10">
    <property type="entry name" value="UbiD C-terminal domain-like"/>
    <property type="match status" value="1"/>
</dbReference>
<dbReference type="NCBIfam" id="TIGR00148">
    <property type="entry name" value="UbiD family decarboxylase"/>
    <property type="match status" value="1"/>
</dbReference>
<evidence type="ECO:0000313" key="6">
    <source>
        <dbReference type="Proteomes" id="UP000064893"/>
    </source>
</evidence>
<evidence type="ECO:0000259" key="3">
    <source>
        <dbReference type="Pfam" id="PF20695"/>
    </source>
</evidence>
<evidence type="ECO:0000256" key="1">
    <source>
        <dbReference type="ARBA" id="ARBA00010021"/>
    </source>
</evidence>
<organism evidence="5 6">
    <name type="scientific">Salinivirga cyanobacteriivorans</name>
    <dbReference type="NCBI Taxonomy" id="1307839"/>
    <lineage>
        <taxon>Bacteria</taxon>
        <taxon>Pseudomonadati</taxon>
        <taxon>Bacteroidota</taxon>
        <taxon>Bacteroidia</taxon>
        <taxon>Bacteroidales</taxon>
        <taxon>Salinivirgaceae</taxon>
        <taxon>Salinivirga</taxon>
    </lineage>
</organism>
<dbReference type="PANTHER" id="PTHR30108:SF17">
    <property type="entry name" value="FERULIC ACID DECARBOXYLASE 1"/>
    <property type="match status" value="1"/>
</dbReference>
<dbReference type="SUPFAM" id="SSF143968">
    <property type="entry name" value="UbiD C-terminal domain-like"/>
    <property type="match status" value="2"/>
</dbReference>